<evidence type="ECO:0008006" key="4">
    <source>
        <dbReference type="Google" id="ProtNLM"/>
    </source>
</evidence>
<keyword evidence="2" id="KW-1133">Transmembrane helix</keyword>
<sequence>MSLLCNLMKSPSLVMVKLSWLQRIWWAWMIGVPCLTMPGWMTLWRWNHFPVFWTGMKSYFNPADGSIRGIDYTFVEPDAQALAPAEPAANPKPAAKQGGLRQRSLAAYLTQS</sequence>
<dbReference type="EMBL" id="HBGA01120307">
    <property type="protein sequence ID" value="CAD9033375.1"/>
    <property type="molecule type" value="Transcribed_RNA"/>
</dbReference>
<keyword evidence="2" id="KW-0472">Membrane</keyword>
<evidence type="ECO:0000256" key="1">
    <source>
        <dbReference type="SAM" id="MobiDB-lite"/>
    </source>
</evidence>
<feature type="region of interest" description="Disordered" evidence="1">
    <location>
        <begin position="85"/>
        <end position="112"/>
    </location>
</feature>
<accession>A0A7S1NRA6</accession>
<evidence type="ECO:0000313" key="3">
    <source>
        <dbReference type="EMBL" id="CAD9033375.1"/>
    </source>
</evidence>
<feature type="compositionally biased region" description="Low complexity" evidence="1">
    <location>
        <begin position="85"/>
        <end position="95"/>
    </location>
</feature>
<dbReference type="AlphaFoldDB" id="A0A7S1NRA6"/>
<keyword evidence="2" id="KW-0812">Transmembrane</keyword>
<reference evidence="3" key="1">
    <citation type="submission" date="2021-01" db="EMBL/GenBank/DDBJ databases">
        <authorList>
            <person name="Corre E."/>
            <person name="Pelletier E."/>
            <person name="Niang G."/>
            <person name="Scheremetjew M."/>
            <person name="Finn R."/>
            <person name="Kale V."/>
            <person name="Holt S."/>
            <person name="Cochrane G."/>
            <person name="Meng A."/>
            <person name="Brown T."/>
            <person name="Cohen L."/>
        </authorList>
    </citation>
    <scope>NUCLEOTIDE SEQUENCE</scope>
    <source>
        <strain evidence="3">NIES-381</strain>
    </source>
</reference>
<name>A0A7S1NRA6_9EUGL</name>
<proteinExistence type="predicted"/>
<protein>
    <recommendedName>
        <fullName evidence="4">Transmembrane protein</fullName>
    </recommendedName>
</protein>
<organism evidence="3">
    <name type="scientific">Eutreptiella gymnastica</name>
    <dbReference type="NCBI Taxonomy" id="73025"/>
    <lineage>
        <taxon>Eukaryota</taxon>
        <taxon>Discoba</taxon>
        <taxon>Euglenozoa</taxon>
        <taxon>Euglenida</taxon>
        <taxon>Spirocuta</taxon>
        <taxon>Euglenophyceae</taxon>
        <taxon>Eutreptiales</taxon>
        <taxon>Eutreptiaceae</taxon>
        <taxon>Eutreptiella</taxon>
    </lineage>
</organism>
<feature type="transmembrane region" description="Helical" evidence="2">
    <location>
        <begin position="25"/>
        <end position="46"/>
    </location>
</feature>
<gene>
    <name evidence="3" type="ORF">EGYM00392_LOCUS44522</name>
</gene>
<evidence type="ECO:0000256" key="2">
    <source>
        <dbReference type="SAM" id="Phobius"/>
    </source>
</evidence>